<dbReference type="PANTHER" id="PTHR44942:SF4">
    <property type="entry name" value="METHYLTRANSFERASE TYPE 11 DOMAIN-CONTAINING PROTEIN"/>
    <property type="match status" value="1"/>
</dbReference>
<dbReference type="GeneID" id="78295587"/>
<dbReference type="RefSeq" id="WP_116884289.1">
    <property type="nucleotide sequence ID" value="NZ_CABMMC010000164.1"/>
</dbReference>
<dbReference type="EMBL" id="JABAEW010000020">
    <property type="protein sequence ID" value="NMD87199.1"/>
    <property type="molecule type" value="Genomic_DNA"/>
</dbReference>
<accession>A0A2U1AVX8</accession>
<evidence type="ECO:0000313" key="7">
    <source>
        <dbReference type="Proteomes" id="UP000245959"/>
    </source>
</evidence>
<comment type="similarity">
    <text evidence="1">Belongs to the methyltransferase superfamily.</text>
</comment>
<protein>
    <submittedName>
        <fullName evidence="5">Class I SAM-dependent methyltransferase</fullName>
    </submittedName>
    <submittedName>
        <fullName evidence="6">Ubiquinone/menaquinone biosynthesis C-methylase UbiE</fullName>
    </submittedName>
</protein>
<evidence type="ECO:0000313" key="8">
    <source>
        <dbReference type="Proteomes" id="UP000576225"/>
    </source>
</evidence>
<dbReference type="EMBL" id="QEKH01000016">
    <property type="protein sequence ID" value="PVY40584.1"/>
    <property type="molecule type" value="Genomic_DNA"/>
</dbReference>
<gene>
    <name evidence="6" type="ORF">C8D82_11635</name>
    <name evidence="5" type="ORF">HF882_11445</name>
</gene>
<dbReference type="AlphaFoldDB" id="A0A2U1AVX8"/>
<dbReference type="PANTHER" id="PTHR44942">
    <property type="entry name" value="METHYLTRANSF_11 DOMAIN-CONTAINING PROTEIN"/>
    <property type="match status" value="1"/>
</dbReference>
<keyword evidence="2 6" id="KW-0489">Methyltransferase</keyword>
<evidence type="ECO:0000313" key="6">
    <source>
        <dbReference type="EMBL" id="PVY40584.1"/>
    </source>
</evidence>
<evidence type="ECO:0000256" key="2">
    <source>
        <dbReference type="ARBA" id="ARBA00022603"/>
    </source>
</evidence>
<dbReference type="SUPFAM" id="SSF53335">
    <property type="entry name" value="S-adenosyl-L-methionine-dependent methyltransferases"/>
    <property type="match status" value="1"/>
</dbReference>
<dbReference type="InterPro" id="IPR029063">
    <property type="entry name" value="SAM-dependent_MTases_sf"/>
</dbReference>
<reference evidence="5 8" key="2">
    <citation type="submission" date="2020-04" db="EMBL/GenBank/DDBJ databases">
        <authorList>
            <person name="Hitch T.C.A."/>
            <person name="Wylensek D."/>
            <person name="Clavel T."/>
        </authorList>
    </citation>
    <scope>NUCLEOTIDE SEQUENCE [LARGE SCALE GENOMIC DNA]</scope>
    <source>
        <strain evidence="5 8">COR2-253-APC-1A</strain>
    </source>
</reference>
<keyword evidence="7" id="KW-1185">Reference proteome</keyword>
<dbReference type="Pfam" id="PF08241">
    <property type="entry name" value="Methyltransf_11"/>
    <property type="match status" value="1"/>
</dbReference>
<dbReference type="CDD" id="cd02440">
    <property type="entry name" value="AdoMet_MTases"/>
    <property type="match status" value="1"/>
</dbReference>
<comment type="caution">
    <text evidence="6">The sequence shown here is derived from an EMBL/GenBank/DDBJ whole genome shotgun (WGS) entry which is preliminary data.</text>
</comment>
<evidence type="ECO:0000256" key="3">
    <source>
        <dbReference type="ARBA" id="ARBA00022679"/>
    </source>
</evidence>
<dbReference type="InterPro" id="IPR013216">
    <property type="entry name" value="Methyltransf_11"/>
</dbReference>
<evidence type="ECO:0000313" key="5">
    <source>
        <dbReference type="EMBL" id="NMD87199.1"/>
    </source>
</evidence>
<name>A0A2U1AVX8_9BACT</name>
<dbReference type="InterPro" id="IPR051052">
    <property type="entry name" value="Diverse_substrate_MTase"/>
</dbReference>
<evidence type="ECO:0000256" key="1">
    <source>
        <dbReference type="ARBA" id="ARBA00008361"/>
    </source>
</evidence>
<proteinExistence type="inferred from homology"/>
<dbReference type="Gene3D" id="3.40.50.150">
    <property type="entry name" value="Vaccinia Virus protein VP39"/>
    <property type="match status" value="1"/>
</dbReference>
<keyword evidence="3 5" id="KW-0808">Transferase</keyword>
<dbReference type="Proteomes" id="UP000245959">
    <property type="component" value="Unassembled WGS sequence"/>
</dbReference>
<evidence type="ECO:0000259" key="4">
    <source>
        <dbReference type="Pfam" id="PF08241"/>
    </source>
</evidence>
<dbReference type="GO" id="GO:0008757">
    <property type="term" value="F:S-adenosylmethionine-dependent methyltransferase activity"/>
    <property type="evidence" value="ECO:0007669"/>
    <property type="project" value="InterPro"/>
</dbReference>
<dbReference type="Proteomes" id="UP000576225">
    <property type="component" value="Unassembled WGS sequence"/>
</dbReference>
<reference evidence="6 7" key="1">
    <citation type="submission" date="2018-04" db="EMBL/GenBank/DDBJ databases">
        <title>Genomic Encyclopedia of Type Strains, Phase IV (KMG-IV): sequencing the most valuable type-strain genomes for metagenomic binning, comparative biology and taxonomic classification.</title>
        <authorList>
            <person name="Goeker M."/>
        </authorList>
    </citation>
    <scope>NUCLEOTIDE SEQUENCE [LARGE SCALE GENOMIC DNA]</scope>
    <source>
        <strain evidence="6 7">DSM 14823</strain>
    </source>
</reference>
<dbReference type="OrthoDB" id="9797252at2"/>
<keyword evidence="6" id="KW-0830">Ubiquinone</keyword>
<sequence length="253" mass="28440">MQDNTEKFTGLGEVYRRYRPGYPAALFDCLKTFPGVGPDTVAAEIGSGTGIFARLLLEQGIRRLYAVEPNADMRKQAERELGGMPGFVSVVGAAERTTLAAGSVDAVFAVQAFHWFDPVQFREECRRILRSGGPVILIWNSRIETDPLMAECREICRKHCPDFTGFSGHSSRSGKEAVSEFFAGKFESREFPNPLWMDRETFLGRNLSSSYAPRPDAPQYRPFVEELGALFDRYAENGQLRWNNATRCYSGRL</sequence>
<feature type="domain" description="Methyltransferase type 11" evidence="4">
    <location>
        <begin position="44"/>
        <end position="136"/>
    </location>
</feature>
<dbReference type="GO" id="GO:0032259">
    <property type="term" value="P:methylation"/>
    <property type="evidence" value="ECO:0007669"/>
    <property type="project" value="UniProtKB-KW"/>
</dbReference>
<organism evidence="6 7">
    <name type="scientific">Victivallis vadensis</name>
    <dbReference type="NCBI Taxonomy" id="172901"/>
    <lineage>
        <taxon>Bacteria</taxon>
        <taxon>Pseudomonadati</taxon>
        <taxon>Lentisphaerota</taxon>
        <taxon>Lentisphaeria</taxon>
        <taxon>Victivallales</taxon>
        <taxon>Victivallaceae</taxon>
        <taxon>Victivallis</taxon>
    </lineage>
</organism>